<dbReference type="Gene3D" id="3.40.50.1010">
    <property type="entry name" value="5'-nuclease"/>
    <property type="match status" value="1"/>
</dbReference>
<proteinExistence type="inferred from homology"/>
<dbReference type="Proteomes" id="UP001596091">
    <property type="component" value="Unassembled WGS sequence"/>
</dbReference>
<reference evidence="11" key="1">
    <citation type="journal article" date="2019" name="Int. J. Syst. Evol. Microbiol.">
        <title>The Global Catalogue of Microorganisms (GCM) 10K type strain sequencing project: providing services to taxonomists for standard genome sequencing and annotation.</title>
        <authorList>
            <consortium name="The Broad Institute Genomics Platform"/>
            <consortium name="The Broad Institute Genome Sequencing Center for Infectious Disease"/>
            <person name="Wu L."/>
            <person name="Ma J."/>
        </authorList>
    </citation>
    <scope>NUCLEOTIDE SEQUENCE [LARGE SCALE GENOMIC DNA]</scope>
    <source>
        <strain evidence="11">JCM 4087</strain>
    </source>
</reference>
<name>A0ABW1EBW0_9BACT</name>
<feature type="domain" description="PIN" evidence="9">
    <location>
        <begin position="4"/>
        <end position="126"/>
    </location>
</feature>
<comment type="cofactor">
    <cofactor evidence="1 8">
        <name>Mg(2+)</name>
        <dbReference type="ChEBI" id="CHEBI:18420"/>
    </cofactor>
</comment>
<comment type="similarity">
    <text evidence="7 8">Belongs to the PINc/VapC protein family.</text>
</comment>
<dbReference type="EC" id="3.1.-.-" evidence="8"/>
<keyword evidence="6 8" id="KW-0460">Magnesium</keyword>
<evidence type="ECO:0000256" key="3">
    <source>
        <dbReference type="ARBA" id="ARBA00022722"/>
    </source>
</evidence>
<dbReference type="HAMAP" id="MF_00265">
    <property type="entry name" value="VapC_Nob1"/>
    <property type="match status" value="1"/>
</dbReference>
<dbReference type="InterPro" id="IPR050556">
    <property type="entry name" value="Type_II_TA_system_RNase"/>
</dbReference>
<dbReference type="SUPFAM" id="SSF88723">
    <property type="entry name" value="PIN domain-like"/>
    <property type="match status" value="1"/>
</dbReference>
<keyword evidence="5 8" id="KW-0378">Hydrolase</keyword>
<keyword evidence="4 8" id="KW-0479">Metal-binding</keyword>
<evidence type="ECO:0000256" key="6">
    <source>
        <dbReference type="ARBA" id="ARBA00022842"/>
    </source>
</evidence>
<evidence type="ECO:0000256" key="1">
    <source>
        <dbReference type="ARBA" id="ARBA00001946"/>
    </source>
</evidence>
<keyword evidence="11" id="KW-1185">Reference proteome</keyword>
<dbReference type="InterPro" id="IPR022907">
    <property type="entry name" value="VapC_family"/>
</dbReference>
<accession>A0ABW1EBW0</accession>
<feature type="binding site" evidence="8">
    <location>
        <position position="104"/>
    </location>
    <ligand>
        <name>Mg(2+)</name>
        <dbReference type="ChEBI" id="CHEBI:18420"/>
    </ligand>
</feature>
<evidence type="ECO:0000259" key="9">
    <source>
        <dbReference type="Pfam" id="PF01850"/>
    </source>
</evidence>
<sequence>MRALLDTCVLSELNRKGGSSQVRTAVDALEDEDLYISAITVGELTKGVLRLPPGKRRSELTTWLLALRQHYSGRILAVDEDTAELWGEIAAHAEARGKIIPALDGLIAATAMQHGLHILTRNTDDFLATGAMLSNPWES</sequence>
<organism evidence="10 11">
    <name type="scientific">Acidicapsa dinghuensis</name>
    <dbReference type="NCBI Taxonomy" id="2218256"/>
    <lineage>
        <taxon>Bacteria</taxon>
        <taxon>Pseudomonadati</taxon>
        <taxon>Acidobacteriota</taxon>
        <taxon>Terriglobia</taxon>
        <taxon>Terriglobales</taxon>
        <taxon>Acidobacteriaceae</taxon>
        <taxon>Acidicapsa</taxon>
    </lineage>
</organism>
<dbReference type="CDD" id="cd18746">
    <property type="entry name" value="PIN_VapC4-5_FitB-like"/>
    <property type="match status" value="1"/>
</dbReference>
<evidence type="ECO:0000256" key="4">
    <source>
        <dbReference type="ARBA" id="ARBA00022723"/>
    </source>
</evidence>
<evidence type="ECO:0000313" key="11">
    <source>
        <dbReference type="Proteomes" id="UP001596091"/>
    </source>
</evidence>
<dbReference type="InterPro" id="IPR029060">
    <property type="entry name" value="PIN-like_dom_sf"/>
</dbReference>
<keyword evidence="3 8" id="KW-0540">Nuclease</keyword>
<dbReference type="Pfam" id="PF01850">
    <property type="entry name" value="PIN"/>
    <property type="match status" value="1"/>
</dbReference>
<keyword evidence="2 8" id="KW-1277">Toxin-antitoxin system</keyword>
<gene>
    <name evidence="8" type="primary">vapC</name>
    <name evidence="10" type="ORF">ACFPT7_00390</name>
</gene>
<protein>
    <recommendedName>
        <fullName evidence="8">Ribonuclease VapC</fullName>
        <shortName evidence="8">RNase VapC</shortName>
        <ecNumber evidence="8">3.1.-.-</ecNumber>
    </recommendedName>
    <alternativeName>
        <fullName evidence="8">Toxin VapC</fullName>
    </alternativeName>
</protein>
<evidence type="ECO:0000256" key="8">
    <source>
        <dbReference type="HAMAP-Rule" id="MF_00265"/>
    </source>
</evidence>
<feature type="binding site" evidence="8">
    <location>
        <position position="6"/>
    </location>
    <ligand>
        <name>Mg(2+)</name>
        <dbReference type="ChEBI" id="CHEBI:18420"/>
    </ligand>
</feature>
<evidence type="ECO:0000256" key="2">
    <source>
        <dbReference type="ARBA" id="ARBA00022649"/>
    </source>
</evidence>
<comment type="function">
    <text evidence="8">Toxic component of a toxin-antitoxin (TA) system. An RNase.</text>
</comment>
<comment type="caution">
    <text evidence="10">The sequence shown here is derived from an EMBL/GenBank/DDBJ whole genome shotgun (WGS) entry which is preliminary data.</text>
</comment>
<evidence type="ECO:0000256" key="5">
    <source>
        <dbReference type="ARBA" id="ARBA00022801"/>
    </source>
</evidence>
<dbReference type="EMBL" id="JBHSPH010000001">
    <property type="protein sequence ID" value="MFC5860742.1"/>
    <property type="molecule type" value="Genomic_DNA"/>
</dbReference>
<dbReference type="InterPro" id="IPR002716">
    <property type="entry name" value="PIN_dom"/>
</dbReference>
<dbReference type="RefSeq" id="WP_263335231.1">
    <property type="nucleotide sequence ID" value="NZ_JAGSYH010000002.1"/>
</dbReference>
<evidence type="ECO:0000256" key="7">
    <source>
        <dbReference type="ARBA" id="ARBA00038093"/>
    </source>
</evidence>
<dbReference type="PANTHER" id="PTHR33653:SF1">
    <property type="entry name" value="RIBONUCLEASE VAPC2"/>
    <property type="match status" value="1"/>
</dbReference>
<keyword evidence="8" id="KW-0800">Toxin</keyword>
<dbReference type="PANTHER" id="PTHR33653">
    <property type="entry name" value="RIBONUCLEASE VAPC2"/>
    <property type="match status" value="1"/>
</dbReference>
<evidence type="ECO:0000313" key="10">
    <source>
        <dbReference type="EMBL" id="MFC5860742.1"/>
    </source>
</evidence>